<name>A0AAQ4ESM1_AMBAM</name>
<sequence length="76" mass="8504">MFVPAYPTLCQKHCASDIRWLPFWTVLWCSAFLPNSLTRCSAASGRSIRRSTPRYAALRTVRPIRAPSSAPYGCNA</sequence>
<dbReference type="EMBL" id="JARKHS020011500">
    <property type="protein sequence ID" value="KAK8777759.1"/>
    <property type="molecule type" value="Genomic_DNA"/>
</dbReference>
<organism evidence="1 2">
    <name type="scientific">Amblyomma americanum</name>
    <name type="common">Lone star tick</name>
    <dbReference type="NCBI Taxonomy" id="6943"/>
    <lineage>
        <taxon>Eukaryota</taxon>
        <taxon>Metazoa</taxon>
        <taxon>Ecdysozoa</taxon>
        <taxon>Arthropoda</taxon>
        <taxon>Chelicerata</taxon>
        <taxon>Arachnida</taxon>
        <taxon>Acari</taxon>
        <taxon>Parasitiformes</taxon>
        <taxon>Ixodida</taxon>
        <taxon>Ixodoidea</taxon>
        <taxon>Ixodidae</taxon>
        <taxon>Amblyomminae</taxon>
        <taxon>Amblyomma</taxon>
    </lineage>
</organism>
<dbReference type="AlphaFoldDB" id="A0AAQ4ESM1"/>
<evidence type="ECO:0000313" key="1">
    <source>
        <dbReference type="EMBL" id="KAK8777759.1"/>
    </source>
</evidence>
<evidence type="ECO:0000313" key="2">
    <source>
        <dbReference type="Proteomes" id="UP001321473"/>
    </source>
</evidence>
<comment type="caution">
    <text evidence="1">The sequence shown here is derived from an EMBL/GenBank/DDBJ whole genome shotgun (WGS) entry which is preliminary data.</text>
</comment>
<gene>
    <name evidence="1" type="ORF">V5799_020899</name>
</gene>
<accession>A0AAQ4ESM1</accession>
<keyword evidence="2" id="KW-1185">Reference proteome</keyword>
<reference evidence="1 2" key="1">
    <citation type="journal article" date="2023" name="Arcadia Sci">
        <title>De novo assembly of a long-read Amblyomma americanum tick genome.</title>
        <authorList>
            <person name="Chou S."/>
            <person name="Poskanzer K.E."/>
            <person name="Rollins M."/>
            <person name="Thuy-Boun P.S."/>
        </authorList>
    </citation>
    <scope>NUCLEOTIDE SEQUENCE [LARGE SCALE GENOMIC DNA]</scope>
    <source>
        <strain evidence="1">F_SG_1</strain>
        <tissue evidence="1">Salivary glands</tissue>
    </source>
</reference>
<protein>
    <submittedName>
        <fullName evidence="1">Uncharacterized protein</fullName>
    </submittedName>
</protein>
<proteinExistence type="predicted"/>
<dbReference type="Proteomes" id="UP001321473">
    <property type="component" value="Unassembled WGS sequence"/>
</dbReference>